<evidence type="ECO:0000313" key="6">
    <source>
        <dbReference type="EMBL" id="SKC78634.1"/>
    </source>
</evidence>
<keyword evidence="7" id="KW-1185">Reference proteome</keyword>
<dbReference type="STRING" id="428993.SAMN06296058_2976"/>
<dbReference type="PROSITE" id="PS51257">
    <property type="entry name" value="PROKAR_LIPOPROTEIN"/>
    <property type="match status" value="1"/>
</dbReference>
<dbReference type="PRINTS" id="PR00909">
    <property type="entry name" value="SPERMDNBNDNG"/>
</dbReference>
<dbReference type="InterPro" id="IPR006059">
    <property type="entry name" value="SBP"/>
</dbReference>
<dbReference type="Gene3D" id="3.40.190.10">
    <property type="entry name" value="Periplasmic binding protein-like II"/>
    <property type="match status" value="2"/>
</dbReference>
<evidence type="ECO:0000256" key="1">
    <source>
        <dbReference type="ARBA" id="ARBA00004418"/>
    </source>
</evidence>
<keyword evidence="2 5" id="KW-0813">Transport</keyword>
<dbReference type="AlphaFoldDB" id="A0A1T5LRW8"/>
<proteinExistence type="inferred from homology"/>
<dbReference type="PANTHER" id="PTHR30222:SF12">
    <property type="entry name" value="NORSPERMIDINE SENSOR"/>
    <property type="match status" value="1"/>
</dbReference>
<keyword evidence="3" id="KW-0732">Signal</keyword>
<evidence type="ECO:0000256" key="5">
    <source>
        <dbReference type="PIRNR" id="PIRNR019574"/>
    </source>
</evidence>
<keyword evidence="4 5" id="KW-0574">Periplasm</keyword>
<gene>
    <name evidence="6" type="ORF">SAMN06296058_2976</name>
</gene>
<protein>
    <recommendedName>
        <fullName evidence="5">Putrescine-binding periplasmic protein</fullName>
    </recommendedName>
</protein>
<evidence type="ECO:0000256" key="3">
    <source>
        <dbReference type="ARBA" id="ARBA00022729"/>
    </source>
</evidence>
<name>A0A1T5LRW8_9GAMM</name>
<dbReference type="InterPro" id="IPR001188">
    <property type="entry name" value="Sperm_putr-bd"/>
</dbReference>
<dbReference type="Pfam" id="PF13416">
    <property type="entry name" value="SBP_bac_8"/>
    <property type="match status" value="1"/>
</dbReference>
<evidence type="ECO:0000313" key="7">
    <source>
        <dbReference type="Proteomes" id="UP000190341"/>
    </source>
</evidence>
<comment type="subcellular location">
    <subcellularLocation>
        <location evidence="1 5">Periplasm</location>
    </subcellularLocation>
</comment>
<evidence type="ECO:0000256" key="2">
    <source>
        <dbReference type="ARBA" id="ARBA00022448"/>
    </source>
</evidence>
<organism evidence="6 7">
    <name type="scientific">Pseudoxanthomonas indica</name>
    <dbReference type="NCBI Taxonomy" id="428993"/>
    <lineage>
        <taxon>Bacteria</taxon>
        <taxon>Pseudomonadati</taxon>
        <taxon>Pseudomonadota</taxon>
        <taxon>Gammaproteobacteria</taxon>
        <taxon>Lysobacterales</taxon>
        <taxon>Lysobacteraceae</taxon>
        <taxon>Pseudoxanthomonas</taxon>
    </lineage>
</organism>
<dbReference type="PANTHER" id="PTHR30222">
    <property type="entry name" value="SPERMIDINE/PUTRESCINE-BINDING PERIPLASMIC PROTEIN"/>
    <property type="match status" value="1"/>
</dbReference>
<dbReference type="CDD" id="cd13659">
    <property type="entry name" value="PBP2_PotF"/>
    <property type="match status" value="1"/>
</dbReference>
<dbReference type="SUPFAM" id="SSF53850">
    <property type="entry name" value="Periplasmic binding protein-like II"/>
    <property type="match status" value="1"/>
</dbReference>
<evidence type="ECO:0000256" key="4">
    <source>
        <dbReference type="ARBA" id="ARBA00022764"/>
    </source>
</evidence>
<dbReference type="Proteomes" id="UP000190341">
    <property type="component" value="Unassembled WGS sequence"/>
</dbReference>
<dbReference type="GO" id="GO:0042597">
    <property type="term" value="C:periplasmic space"/>
    <property type="evidence" value="ECO:0007669"/>
    <property type="project" value="UniProtKB-SubCell"/>
</dbReference>
<dbReference type="RefSeq" id="WP_079725276.1">
    <property type="nucleotide sequence ID" value="NZ_BMCL01000001.1"/>
</dbReference>
<dbReference type="OrthoDB" id="9769319at2"/>
<reference evidence="6 7" key="1">
    <citation type="submission" date="2017-02" db="EMBL/GenBank/DDBJ databases">
        <authorList>
            <person name="Peterson S.W."/>
        </authorList>
    </citation>
    <scope>NUCLEOTIDE SEQUENCE [LARGE SCALE GENOMIC DNA]</scope>
    <source>
        <strain evidence="6 7">P15</strain>
    </source>
</reference>
<sequence length="375" mass="41189">MKLRTLAVVMAACTVAACGGGGKEDKAAAPKQSAEKVVNVYNWSDYIAEDTIPNFTQATGIKVTYDVFDSDEMVETKLLTGSTGYDVVVPSLSFLGRQIQAGVFLPLDKSKLPNLKNVDPELLKRIALQDPGNQFAVPYLWGTSGIGYNVDKITAVFGNTDVTQSWDLVFKPENLSKLKDCGVTVLDTPSELIPIALNYLGEDPHSFDPKVIDKAATLLKTIRPYIRNFHSSSYIQDLANGDICLVVGWSGDIIQARDRAAEADNKVKVAYSIPKEGAPQWFDMMAIPKDAQHVDNAYAFINYMLDPKVAAANTNFVTYPNAIPSSKPMVDPEIANDPTIYPPPEVDAKLFTFAVLPPEIDRQYTRIWTELKTGK</sequence>
<comment type="similarity">
    <text evidence="5">Belongs to the bacterial solute-binding protein PotD/PotF family.</text>
</comment>
<dbReference type="GO" id="GO:0019808">
    <property type="term" value="F:polyamine binding"/>
    <property type="evidence" value="ECO:0007669"/>
    <property type="project" value="InterPro"/>
</dbReference>
<dbReference type="EMBL" id="FUZV01000002">
    <property type="protein sequence ID" value="SKC78634.1"/>
    <property type="molecule type" value="Genomic_DNA"/>
</dbReference>
<accession>A0A1T5LRW8</accession>
<comment type="function">
    <text evidence="5">Required for the activity of the bacterial periplasmic transport system of putrescine.</text>
</comment>
<dbReference type="GO" id="GO:0015846">
    <property type="term" value="P:polyamine transport"/>
    <property type="evidence" value="ECO:0007669"/>
    <property type="project" value="InterPro"/>
</dbReference>
<dbReference type="PIRSF" id="PIRSF019574">
    <property type="entry name" value="Periplasmic_polyamine_BP"/>
    <property type="match status" value="1"/>
</dbReference>